<dbReference type="AlphaFoldDB" id="A0AAV5P0C2"/>
<accession>A0AAV5P0C2</accession>
<reference evidence="2" key="1">
    <citation type="journal article" date="2019" name="Int. J. Syst. Evol. Microbiol.">
        <title>The Global Catalogue of Microorganisms (GCM) 10K type strain sequencing project: providing services to taxonomists for standard genome sequencing and annotation.</title>
        <authorList>
            <consortium name="The Broad Institute Genomics Platform"/>
            <consortium name="The Broad Institute Genome Sequencing Center for Infectious Disease"/>
            <person name="Wu L."/>
            <person name="Ma J."/>
        </authorList>
    </citation>
    <scope>NUCLEOTIDE SEQUENCE [LARGE SCALE GENOMIC DNA]</scope>
    <source>
        <strain evidence="2">NBRC 15640</strain>
    </source>
</reference>
<name>A0AAV5P0C2_9VIBR</name>
<comment type="caution">
    <text evidence="1">The sequence shown here is derived from an EMBL/GenBank/DDBJ whole genome shotgun (WGS) entry which is preliminary data.</text>
</comment>
<gene>
    <name evidence="1" type="ORF">GCM10007932_54400</name>
</gene>
<keyword evidence="2" id="KW-1185">Reference proteome</keyword>
<evidence type="ECO:0000313" key="2">
    <source>
        <dbReference type="Proteomes" id="UP001156690"/>
    </source>
</evidence>
<proteinExistence type="predicted"/>
<dbReference type="InterPro" id="IPR001707">
    <property type="entry name" value="Cmp_AcTrfase"/>
</dbReference>
<organism evidence="1 2">
    <name type="scientific">Vibrio penaeicida</name>
    <dbReference type="NCBI Taxonomy" id="104609"/>
    <lineage>
        <taxon>Bacteria</taxon>
        <taxon>Pseudomonadati</taxon>
        <taxon>Pseudomonadota</taxon>
        <taxon>Gammaproteobacteria</taxon>
        <taxon>Vibrionales</taxon>
        <taxon>Vibrionaceae</taxon>
        <taxon>Vibrio</taxon>
    </lineage>
</organism>
<dbReference type="EMBL" id="BSNX01000075">
    <property type="protein sequence ID" value="GLQ76077.1"/>
    <property type="molecule type" value="Genomic_DNA"/>
</dbReference>
<evidence type="ECO:0000313" key="1">
    <source>
        <dbReference type="EMBL" id="GLQ76077.1"/>
    </source>
</evidence>
<dbReference type="Pfam" id="PF00302">
    <property type="entry name" value="CAT"/>
    <property type="match status" value="1"/>
</dbReference>
<dbReference type="PANTHER" id="PTHR38474">
    <property type="entry name" value="SLR0299 PROTEIN"/>
    <property type="match status" value="1"/>
</dbReference>
<dbReference type="SUPFAM" id="SSF52777">
    <property type="entry name" value="CoA-dependent acyltransferases"/>
    <property type="match status" value="1"/>
</dbReference>
<dbReference type="InterPro" id="IPR023213">
    <property type="entry name" value="CAT-like_dom_sf"/>
</dbReference>
<dbReference type="Gene3D" id="3.30.559.10">
    <property type="entry name" value="Chloramphenicol acetyltransferase-like domain"/>
    <property type="match status" value="1"/>
</dbReference>
<dbReference type="PANTHER" id="PTHR38474:SF1">
    <property type="entry name" value="SLR0299 PROTEIN"/>
    <property type="match status" value="1"/>
</dbReference>
<dbReference type="Proteomes" id="UP001156690">
    <property type="component" value="Unassembled WGS sequence"/>
</dbReference>
<dbReference type="GO" id="GO:0008811">
    <property type="term" value="F:chloramphenicol O-acetyltransferase activity"/>
    <property type="evidence" value="ECO:0007669"/>
    <property type="project" value="InterPro"/>
</dbReference>
<dbReference type="RefSeq" id="WP_224055680.1">
    <property type="nucleotide sequence ID" value="NZ_AP025145.1"/>
</dbReference>
<dbReference type="SMART" id="SM01059">
    <property type="entry name" value="CAT"/>
    <property type="match status" value="1"/>
</dbReference>
<sequence>MTTSARVIDKNTWGRAPHYDHFNQRDFPYVGFCAEVELTNSFYYAKTHSISIFNLVSYAVLAAANDIREFRLRAHGDEIVEYESLRFGFIAMTKEPPLFSFGEVEKGESFNEFNDLIESEKSRISQEIMLETKLESDDVIYTSCLPWLRFTSFVHPVNLNIPSTIPLISWGKIIDKDGYVDMPVSVQANHALMDGWHISMYYKKLQQYLAEPEKLLEEML</sequence>
<protein>
    <submittedName>
        <fullName evidence="1">Chloramphenicol acetyltransferase</fullName>
    </submittedName>
</protein>